<dbReference type="EMBL" id="JBHUOJ010000033">
    <property type="protein sequence ID" value="MFD2834743.1"/>
    <property type="molecule type" value="Genomic_DNA"/>
</dbReference>
<protein>
    <submittedName>
        <fullName evidence="2">GNAT family N-acetyltransferase</fullName>
        <ecNumber evidence="2">2.3.1.-</ecNumber>
    </submittedName>
</protein>
<sequence length="196" mass="22983">MESVFLTFWFNSNSIFHPWLGNKSSVKVKAGKDIEAFTNKLAIRIKPELTNSELEKCYELYLAVKKNNLGLNTFNYPYALFQHMNVSIPWEFILVYLKDMDMRLVGVMFCYKNSNNIYTPAVVGMDYEFSREYNVYRQLLYQTILRAREVGSTRIDFGLTAGFEKRKVGARVLQKCAYLQTRDNFALEALDWLRND</sequence>
<dbReference type="SUPFAM" id="SSF55729">
    <property type="entry name" value="Acyl-CoA N-acyltransferases (Nat)"/>
    <property type="match status" value="1"/>
</dbReference>
<evidence type="ECO:0000259" key="1">
    <source>
        <dbReference type="Pfam" id="PF13480"/>
    </source>
</evidence>
<organism evidence="2 3">
    <name type="scientific">Christiangramia antarctica</name>
    <dbReference type="NCBI Taxonomy" id="2058158"/>
    <lineage>
        <taxon>Bacteria</taxon>
        <taxon>Pseudomonadati</taxon>
        <taxon>Bacteroidota</taxon>
        <taxon>Flavobacteriia</taxon>
        <taxon>Flavobacteriales</taxon>
        <taxon>Flavobacteriaceae</taxon>
        <taxon>Christiangramia</taxon>
    </lineage>
</organism>
<dbReference type="Pfam" id="PF13480">
    <property type="entry name" value="Acetyltransf_6"/>
    <property type="match status" value="1"/>
</dbReference>
<evidence type="ECO:0000313" key="2">
    <source>
        <dbReference type="EMBL" id="MFD2834743.1"/>
    </source>
</evidence>
<reference evidence="3" key="1">
    <citation type="journal article" date="2019" name="Int. J. Syst. Evol. Microbiol.">
        <title>The Global Catalogue of Microorganisms (GCM) 10K type strain sequencing project: providing services to taxonomists for standard genome sequencing and annotation.</title>
        <authorList>
            <consortium name="The Broad Institute Genomics Platform"/>
            <consortium name="The Broad Institute Genome Sequencing Center for Infectious Disease"/>
            <person name="Wu L."/>
            <person name="Ma J."/>
        </authorList>
    </citation>
    <scope>NUCLEOTIDE SEQUENCE [LARGE SCALE GENOMIC DNA]</scope>
    <source>
        <strain evidence="3">KCTC 52925</strain>
    </source>
</reference>
<evidence type="ECO:0000313" key="3">
    <source>
        <dbReference type="Proteomes" id="UP001597438"/>
    </source>
</evidence>
<dbReference type="InterPro" id="IPR016181">
    <property type="entry name" value="Acyl_CoA_acyltransferase"/>
</dbReference>
<keyword evidence="3" id="KW-1185">Reference proteome</keyword>
<dbReference type="InterPro" id="IPR038740">
    <property type="entry name" value="BioF2-like_GNAT_dom"/>
</dbReference>
<dbReference type="RefSeq" id="WP_251740706.1">
    <property type="nucleotide sequence ID" value="NZ_JBHUOJ010000033.1"/>
</dbReference>
<dbReference type="Proteomes" id="UP001597438">
    <property type="component" value="Unassembled WGS sequence"/>
</dbReference>
<keyword evidence="2" id="KW-0012">Acyltransferase</keyword>
<accession>A0ABW5X920</accession>
<dbReference type="Gene3D" id="3.40.630.30">
    <property type="match status" value="1"/>
</dbReference>
<proteinExistence type="predicted"/>
<comment type="caution">
    <text evidence="2">The sequence shown here is derived from an EMBL/GenBank/DDBJ whole genome shotgun (WGS) entry which is preliminary data.</text>
</comment>
<feature type="domain" description="BioF2-like acetyltransferase" evidence="1">
    <location>
        <begin position="47"/>
        <end position="159"/>
    </location>
</feature>
<dbReference type="EC" id="2.3.1.-" evidence="2"/>
<dbReference type="GO" id="GO:0016746">
    <property type="term" value="F:acyltransferase activity"/>
    <property type="evidence" value="ECO:0007669"/>
    <property type="project" value="UniProtKB-KW"/>
</dbReference>
<name>A0ABW5X920_9FLAO</name>
<keyword evidence="2" id="KW-0808">Transferase</keyword>
<gene>
    <name evidence="2" type="ORF">ACFSYS_15735</name>
</gene>